<keyword evidence="11" id="KW-1185">Reference proteome</keyword>
<feature type="compositionally biased region" description="Low complexity" evidence="7">
    <location>
        <begin position="121"/>
        <end position="136"/>
    </location>
</feature>
<keyword evidence="4 10" id="KW-0378">Hydrolase</keyword>
<evidence type="ECO:0000259" key="9">
    <source>
        <dbReference type="Pfam" id="PF01551"/>
    </source>
</evidence>
<keyword evidence="3" id="KW-0479">Metal-binding</keyword>
<comment type="caution">
    <text evidence="10">The sequence shown here is derived from an EMBL/GenBank/DDBJ whole genome shotgun (WGS) entry which is preliminary data.</text>
</comment>
<name>A0ABW4K583_9HYPH</name>
<dbReference type="Proteomes" id="UP001597308">
    <property type="component" value="Unassembled WGS sequence"/>
</dbReference>
<gene>
    <name evidence="10" type="ORF">ACFSCV_02405</name>
</gene>
<dbReference type="EMBL" id="JBHUER010000001">
    <property type="protein sequence ID" value="MFD1701846.1"/>
    <property type="molecule type" value="Genomic_DNA"/>
</dbReference>
<evidence type="ECO:0000256" key="5">
    <source>
        <dbReference type="ARBA" id="ARBA00022833"/>
    </source>
</evidence>
<feature type="region of interest" description="Disordered" evidence="7">
    <location>
        <begin position="121"/>
        <end position="164"/>
    </location>
</feature>
<evidence type="ECO:0000256" key="7">
    <source>
        <dbReference type="SAM" id="MobiDB-lite"/>
    </source>
</evidence>
<keyword evidence="8" id="KW-0472">Membrane</keyword>
<dbReference type="SUPFAM" id="SSF51261">
    <property type="entry name" value="Duplicated hybrid motif"/>
    <property type="match status" value="1"/>
</dbReference>
<dbReference type="Gene3D" id="2.70.70.10">
    <property type="entry name" value="Glucose Permease (Domain IIA)"/>
    <property type="match status" value="1"/>
</dbReference>
<comment type="cofactor">
    <cofactor evidence="1">
        <name>Zn(2+)</name>
        <dbReference type="ChEBI" id="CHEBI:29105"/>
    </cofactor>
</comment>
<feature type="transmembrane region" description="Helical" evidence="8">
    <location>
        <begin position="28"/>
        <end position="52"/>
    </location>
</feature>
<keyword evidence="2" id="KW-0645">Protease</keyword>
<keyword evidence="6" id="KW-0482">Metalloprotease</keyword>
<accession>A0ABW4K583</accession>
<evidence type="ECO:0000256" key="1">
    <source>
        <dbReference type="ARBA" id="ARBA00001947"/>
    </source>
</evidence>
<dbReference type="InterPro" id="IPR050570">
    <property type="entry name" value="Cell_wall_metabolism_enzyme"/>
</dbReference>
<feature type="domain" description="M23ase beta-sheet core" evidence="9">
    <location>
        <begin position="287"/>
        <end position="381"/>
    </location>
</feature>
<proteinExistence type="predicted"/>
<evidence type="ECO:0000313" key="11">
    <source>
        <dbReference type="Proteomes" id="UP001597308"/>
    </source>
</evidence>
<sequence length="395" mass="42147">MPSRPAAGDLLLIDRGGRTTAIRLPRHGAAALGACLALVALWALGAGFYIAFHDTVVAELRRGAKAAEQGYDAQVADLRNELERLRTRRLVEQTGVEQRFAEFLKRQEALERRQTALAALGGAAPADAPSSAQPLSYTTKPQPLDKPTTAFDDLTGSTEPQRRSGLDRMETLSAAIDRAETRQTALLEQTAARVSERRRKMTEVWESLGLARRLGGDGLGRGGPFEPLPAGHGVDDRIRRLSADHAEAEALRRRLDAAPLRSPAPPASLVSSGFGTRIDPFLGQPALHAGVDFASEGGEPIRATAPGRVVESGYNGGYGLMVEIDHGGGLTTRFAHMSYSAVTSGQTVKAGQIIGRVGSTGRSTGPHLHYETRIDGDAVDPMRFLRAGRTLAAID</sequence>
<dbReference type="InterPro" id="IPR011055">
    <property type="entry name" value="Dup_hybrid_motif"/>
</dbReference>
<keyword evidence="5" id="KW-0862">Zinc</keyword>
<evidence type="ECO:0000256" key="6">
    <source>
        <dbReference type="ARBA" id="ARBA00023049"/>
    </source>
</evidence>
<keyword evidence="8" id="KW-0812">Transmembrane</keyword>
<evidence type="ECO:0000256" key="3">
    <source>
        <dbReference type="ARBA" id="ARBA00022723"/>
    </source>
</evidence>
<dbReference type="PANTHER" id="PTHR21666">
    <property type="entry name" value="PEPTIDASE-RELATED"/>
    <property type="match status" value="1"/>
</dbReference>
<dbReference type="CDD" id="cd12797">
    <property type="entry name" value="M23_peptidase"/>
    <property type="match status" value="1"/>
</dbReference>
<dbReference type="Pfam" id="PF01551">
    <property type="entry name" value="Peptidase_M23"/>
    <property type="match status" value="1"/>
</dbReference>
<dbReference type="InterPro" id="IPR016047">
    <property type="entry name" value="M23ase_b-sheet_dom"/>
</dbReference>
<dbReference type="EC" id="3.4.24.-" evidence="10"/>
<organism evidence="10 11">
    <name type="scientific">Methylopila henanensis</name>
    <dbReference type="NCBI Taxonomy" id="873516"/>
    <lineage>
        <taxon>Bacteria</taxon>
        <taxon>Pseudomonadati</taxon>
        <taxon>Pseudomonadota</taxon>
        <taxon>Alphaproteobacteria</taxon>
        <taxon>Hyphomicrobiales</taxon>
        <taxon>Methylopilaceae</taxon>
        <taxon>Methylopila</taxon>
    </lineage>
</organism>
<dbReference type="GO" id="GO:0016787">
    <property type="term" value="F:hydrolase activity"/>
    <property type="evidence" value="ECO:0007669"/>
    <property type="project" value="UniProtKB-KW"/>
</dbReference>
<evidence type="ECO:0000256" key="8">
    <source>
        <dbReference type="SAM" id="Phobius"/>
    </source>
</evidence>
<dbReference type="PANTHER" id="PTHR21666:SF288">
    <property type="entry name" value="CELL DIVISION PROTEIN YTFB"/>
    <property type="match status" value="1"/>
</dbReference>
<dbReference type="RefSeq" id="WP_378796621.1">
    <property type="nucleotide sequence ID" value="NZ_JBHUER010000001.1"/>
</dbReference>
<evidence type="ECO:0000256" key="4">
    <source>
        <dbReference type="ARBA" id="ARBA00022801"/>
    </source>
</evidence>
<keyword evidence="8" id="KW-1133">Transmembrane helix</keyword>
<protein>
    <submittedName>
        <fullName evidence="10">M23 family metallopeptidase</fullName>
        <ecNumber evidence="10">3.4.24.-</ecNumber>
    </submittedName>
</protein>
<evidence type="ECO:0000256" key="2">
    <source>
        <dbReference type="ARBA" id="ARBA00022670"/>
    </source>
</evidence>
<reference evidence="11" key="1">
    <citation type="journal article" date="2019" name="Int. J. Syst. Evol. Microbiol.">
        <title>The Global Catalogue of Microorganisms (GCM) 10K type strain sequencing project: providing services to taxonomists for standard genome sequencing and annotation.</title>
        <authorList>
            <consortium name="The Broad Institute Genomics Platform"/>
            <consortium name="The Broad Institute Genome Sequencing Center for Infectious Disease"/>
            <person name="Wu L."/>
            <person name="Ma J."/>
        </authorList>
    </citation>
    <scope>NUCLEOTIDE SEQUENCE [LARGE SCALE GENOMIC DNA]</scope>
    <source>
        <strain evidence="11">KCTC 23707</strain>
    </source>
</reference>
<evidence type="ECO:0000313" key="10">
    <source>
        <dbReference type="EMBL" id="MFD1701846.1"/>
    </source>
</evidence>